<feature type="binding site" evidence="8">
    <location>
        <position position="45"/>
    </location>
    <ligand>
        <name>ATP</name>
        <dbReference type="ChEBI" id="CHEBI:30616"/>
    </ligand>
</feature>
<dbReference type="InterPro" id="IPR011761">
    <property type="entry name" value="ATP-grasp"/>
</dbReference>
<dbReference type="GO" id="GO:0006104">
    <property type="term" value="P:succinyl-CoA metabolic process"/>
    <property type="evidence" value="ECO:0007669"/>
    <property type="project" value="TreeGrafter"/>
</dbReference>
<dbReference type="HAMAP" id="MF_00558">
    <property type="entry name" value="Succ_CoA_beta"/>
    <property type="match status" value="1"/>
</dbReference>
<dbReference type="AlphaFoldDB" id="A0A1F5UNJ6"/>
<keyword evidence="2 8" id="KW-0816">Tricarboxylic acid cycle</keyword>
<comment type="caution">
    <text evidence="10">The sequence shown here is derived from an EMBL/GenBank/DDBJ whole genome shotgun (WGS) entry which is preliminary data.</text>
</comment>
<comment type="catalytic activity">
    <reaction evidence="8">
        <text>GTP + succinate + CoA = succinyl-CoA + GDP + phosphate</text>
        <dbReference type="Rhea" id="RHEA:22120"/>
        <dbReference type="ChEBI" id="CHEBI:30031"/>
        <dbReference type="ChEBI" id="CHEBI:37565"/>
        <dbReference type="ChEBI" id="CHEBI:43474"/>
        <dbReference type="ChEBI" id="CHEBI:57287"/>
        <dbReference type="ChEBI" id="CHEBI:57292"/>
        <dbReference type="ChEBI" id="CHEBI:58189"/>
    </reaction>
</comment>
<comment type="similarity">
    <text evidence="1 8">Belongs to the succinate/malate CoA ligase beta subunit family.</text>
</comment>
<evidence type="ECO:0000259" key="9">
    <source>
        <dbReference type="PROSITE" id="PS50975"/>
    </source>
</evidence>
<protein>
    <recommendedName>
        <fullName evidence="8">Succinate--CoA ligase [ADP-forming] subunit beta</fullName>
        <ecNumber evidence="8">6.2.1.5</ecNumber>
    </recommendedName>
    <alternativeName>
        <fullName evidence="8">Succinyl-CoA synthetase subunit beta</fullName>
        <shortName evidence="8">SCS-beta</shortName>
    </alternativeName>
</protein>
<comment type="catalytic activity">
    <reaction evidence="8">
        <text>succinate + ATP + CoA = succinyl-CoA + ADP + phosphate</text>
        <dbReference type="Rhea" id="RHEA:17661"/>
        <dbReference type="ChEBI" id="CHEBI:30031"/>
        <dbReference type="ChEBI" id="CHEBI:30616"/>
        <dbReference type="ChEBI" id="CHEBI:43474"/>
        <dbReference type="ChEBI" id="CHEBI:57287"/>
        <dbReference type="ChEBI" id="CHEBI:57292"/>
        <dbReference type="ChEBI" id="CHEBI:456216"/>
        <dbReference type="EC" id="6.2.1.5"/>
    </reaction>
</comment>
<keyword evidence="4 8" id="KW-0479">Metal-binding</keyword>
<proteinExistence type="inferred from homology"/>
<dbReference type="GO" id="GO:0042709">
    <property type="term" value="C:succinate-CoA ligase complex"/>
    <property type="evidence" value="ECO:0007669"/>
    <property type="project" value="TreeGrafter"/>
</dbReference>
<keyword evidence="7 8" id="KW-0460">Magnesium</keyword>
<dbReference type="GO" id="GO:0004775">
    <property type="term" value="F:succinate-CoA ligase (ADP-forming) activity"/>
    <property type="evidence" value="ECO:0007669"/>
    <property type="project" value="UniProtKB-UniRule"/>
</dbReference>
<comment type="pathway">
    <text evidence="8">Carbohydrate metabolism; tricarboxylic acid cycle; succinate from succinyl-CoA (ligase route): step 1/1.</text>
</comment>
<evidence type="ECO:0000256" key="2">
    <source>
        <dbReference type="ARBA" id="ARBA00022532"/>
    </source>
</evidence>
<comment type="subunit">
    <text evidence="8">Heterotetramer of two alpha and two beta subunits.</text>
</comment>
<evidence type="ECO:0000256" key="8">
    <source>
        <dbReference type="HAMAP-Rule" id="MF_00558"/>
    </source>
</evidence>
<dbReference type="Pfam" id="PF00549">
    <property type="entry name" value="Ligase_CoA"/>
    <property type="match status" value="1"/>
</dbReference>
<feature type="binding site" evidence="8">
    <location>
        <position position="99"/>
    </location>
    <ligand>
        <name>ATP</name>
        <dbReference type="ChEBI" id="CHEBI:30616"/>
    </ligand>
</feature>
<keyword evidence="5 8" id="KW-0547">Nucleotide-binding</keyword>
<dbReference type="InterPro" id="IPR013650">
    <property type="entry name" value="ATP-grasp_succ-CoA_synth-type"/>
</dbReference>
<dbReference type="InterPro" id="IPR005811">
    <property type="entry name" value="SUCC_ACL_C"/>
</dbReference>
<evidence type="ECO:0000313" key="11">
    <source>
        <dbReference type="Proteomes" id="UP000179157"/>
    </source>
</evidence>
<feature type="binding site" evidence="8">
    <location>
        <position position="94"/>
    </location>
    <ligand>
        <name>ATP</name>
        <dbReference type="ChEBI" id="CHEBI:30616"/>
    </ligand>
</feature>
<dbReference type="GO" id="GO:0005524">
    <property type="term" value="F:ATP binding"/>
    <property type="evidence" value="ECO:0007669"/>
    <property type="project" value="UniProtKB-UniRule"/>
</dbReference>
<comment type="function">
    <text evidence="8">Succinyl-CoA synthetase functions in the citric acid cycle (TCA), coupling the hydrolysis of succinyl-CoA to the synthesis of either ATP or GTP and thus represents the only step of substrate-level phosphorylation in the TCA. The beta subunit provides nucleotide specificity of the enzyme and binds the substrate succinate, while the binding sites for coenzyme A and phosphate are found in the alpha subunit.</text>
</comment>
<evidence type="ECO:0000256" key="6">
    <source>
        <dbReference type="ARBA" id="ARBA00022840"/>
    </source>
</evidence>
<dbReference type="PROSITE" id="PS01217">
    <property type="entry name" value="SUCCINYL_COA_LIG_3"/>
    <property type="match status" value="1"/>
</dbReference>
<dbReference type="GO" id="GO:0006099">
    <property type="term" value="P:tricarboxylic acid cycle"/>
    <property type="evidence" value="ECO:0007669"/>
    <property type="project" value="UniProtKB-UniRule"/>
</dbReference>
<dbReference type="FunFam" id="3.40.50.261:FF:000007">
    <property type="entry name" value="Succinate--CoA ligase [ADP-forming] subunit beta"/>
    <property type="match status" value="1"/>
</dbReference>
<feature type="binding site" evidence="8">
    <location>
        <begin position="52"/>
        <end position="54"/>
    </location>
    <ligand>
        <name>ATP</name>
        <dbReference type="ChEBI" id="CHEBI:30616"/>
    </ligand>
</feature>
<dbReference type="InterPro" id="IPR017866">
    <property type="entry name" value="Succ-CoA_synthase_bsu_CS"/>
</dbReference>
<dbReference type="InterPro" id="IPR005809">
    <property type="entry name" value="Succ_CoA_ligase-like_bsu"/>
</dbReference>
<dbReference type="GO" id="GO:0004776">
    <property type="term" value="F:succinate-CoA ligase (GDP-forming) activity"/>
    <property type="evidence" value="ECO:0007669"/>
    <property type="project" value="RHEA"/>
</dbReference>
<evidence type="ECO:0000313" key="10">
    <source>
        <dbReference type="EMBL" id="OGF52758.1"/>
    </source>
</evidence>
<dbReference type="Proteomes" id="UP000179157">
    <property type="component" value="Unassembled WGS sequence"/>
</dbReference>
<evidence type="ECO:0000256" key="5">
    <source>
        <dbReference type="ARBA" id="ARBA00022741"/>
    </source>
</evidence>
<reference evidence="10 11" key="1">
    <citation type="journal article" date="2016" name="Nat. Commun.">
        <title>Thousands of microbial genomes shed light on interconnected biogeochemical processes in an aquifer system.</title>
        <authorList>
            <person name="Anantharaman K."/>
            <person name="Brown C.T."/>
            <person name="Hug L.A."/>
            <person name="Sharon I."/>
            <person name="Castelle C.J."/>
            <person name="Probst A.J."/>
            <person name="Thomas B.C."/>
            <person name="Singh A."/>
            <person name="Wilkins M.J."/>
            <person name="Karaoz U."/>
            <person name="Brodie E.L."/>
            <person name="Williams K.H."/>
            <person name="Hubbard S.S."/>
            <person name="Banfield J.F."/>
        </authorList>
    </citation>
    <scope>NUCLEOTIDE SEQUENCE [LARGE SCALE GENOMIC DNA]</scope>
    <source>
        <strain evidence="11">RBG_16_55_9</strain>
    </source>
</reference>
<dbReference type="InterPro" id="IPR016102">
    <property type="entry name" value="Succinyl-CoA_synth-like"/>
</dbReference>
<evidence type="ECO:0000256" key="4">
    <source>
        <dbReference type="ARBA" id="ARBA00022723"/>
    </source>
</evidence>
<organism evidence="10 11">
    <name type="scientific">Fraserbacteria sp. (strain RBG_16_55_9)</name>
    <dbReference type="NCBI Taxonomy" id="1817864"/>
    <lineage>
        <taxon>Bacteria</taxon>
        <taxon>Candidatus Fraseribacteriota</taxon>
    </lineage>
</organism>
<dbReference type="Gene3D" id="3.40.50.261">
    <property type="entry name" value="Succinyl-CoA synthetase domains"/>
    <property type="match status" value="1"/>
</dbReference>
<dbReference type="UniPathway" id="UPA00223">
    <property type="reaction ID" value="UER00999"/>
</dbReference>
<keyword evidence="3 8" id="KW-0436">Ligase</keyword>
<dbReference type="FunFam" id="3.30.470.20:FF:000002">
    <property type="entry name" value="Succinate--CoA ligase [ADP-forming] subunit beta"/>
    <property type="match status" value="1"/>
</dbReference>
<comment type="cofactor">
    <cofactor evidence="8">
        <name>Mg(2+)</name>
        <dbReference type="ChEBI" id="CHEBI:18420"/>
    </cofactor>
    <text evidence="8">Binds 1 Mg(2+) ion per subunit.</text>
</comment>
<feature type="domain" description="ATP-grasp" evidence="9">
    <location>
        <begin position="9"/>
        <end position="221"/>
    </location>
</feature>
<dbReference type="NCBIfam" id="TIGR01016">
    <property type="entry name" value="sucCoAbeta"/>
    <property type="match status" value="1"/>
</dbReference>
<dbReference type="PANTHER" id="PTHR11815">
    <property type="entry name" value="SUCCINYL-COA SYNTHETASE BETA CHAIN"/>
    <property type="match status" value="1"/>
</dbReference>
<dbReference type="Pfam" id="PF08442">
    <property type="entry name" value="ATP-grasp_2"/>
    <property type="match status" value="1"/>
</dbReference>
<dbReference type="PANTHER" id="PTHR11815:SF10">
    <property type="entry name" value="SUCCINATE--COA LIGASE [GDP-FORMING] SUBUNIT BETA, MITOCHONDRIAL"/>
    <property type="match status" value="1"/>
</dbReference>
<evidence type="ECO:0000256" key="7">
    <source>
        <dbReference type="ARBA" id="ARBA00022842"/>
    </source>
</evidence>
<evidence type="ECO:0000256" key="3">
    <source>
        <dbReference type="ARBA" id="ARBA00022598"/>
    </source>
</evidence>
<feature type="binding site" evidence="8">
    <location>
        <begin position="310"/>
        <end position="312"/>
    </location>
    <ligand>
        <name>substrate</name>
        <note>ligand shared with subunit alpha</note>
    </ligand>
</feature>
<dbReference type="SUPFAM" id="SSF52210">
    <property type="entry name" value="Succinyl-CoA synthetase domains"/>
    <property type="match status" value="1"/>
</dbReference>
<accession>A0A1F5UNJ6</accession>
<dbReference type="Gene3D" id="3.30.470.20">
    <property type="entry name" value="ATP-grasp fold, B domain"/>
    <property type="match status" value="1"/>
</dbReference>
<dbReference type="NCBIfam" id="NF001913">
    <property type="entry name" value="PRK00696.1"/>
    <property type="match status" value="1"/>
</dbReference>
<dbReference type="EC" id="6.2.1.5" evidence="8"/>
<dbReference type="Gene3D" id="3.30.1490.20">
    <property type="entry name" value="ATP-grasp fold, A domain"/>
    <property type="match status" value="1"/>
</dbReference>
<dbReference type="SUPFAM" id="SSF56059">
    <property type="entry name" value="Glutathione synthetase ATP-binding domain-like"/>
    <property type="match status" value="1"/>
</dbReference>
<dbReference type="InterPro" id="IPR013815">
    <property type="entry name" value="ATP_grasp_subdomain_1"/>
</dbReference>
<feature type="binding site" evidence="8">
    <location>
        <position position="191"/>
    </location>
    <ligand>
        <name>Mg(2+)</name>
        <dbReference type="ChEBI" id="CHEBI:18420"/>
    </ligand>
</feature>
<feature type="binding site" evidence="8">
    <location>
        <position position="253"/>
    </location>
    <ligand>
        <name>substrate</name>
        <note>ligand shared with subunit alpha</note>
    </ligand>
</feature>
<feature type="binding site" evidence="8">
    <location>
        <position position="205"/>
    </location>
    <ligand>
        <name>Mg(2+)</name>
        <dbReference type="ChEBI" id="CHEBI:18420"/>
    </ligand>
</feature>
<dbReference type="PIRSF" id="PIRSF001554">
    <property type="entry name" value="SucCS_beta"/>
    <property type="match status" value="1"/>
</dbReference>
<keyword evidence="6 8" id="KW-0067">ATP-binding</keyword>
<name>A0A1F5UNJ6_FRAXR</name>
<comment type="caution">
    <text evidence="8">Lacks conserved residue(s) required for the propagation of feature annotation.</text>
</comment>
<evidence type="ECO:0000256" key="1">
    <source>
        <dbReference type="ARBA" id="ARBA00009182"/>
    </source>
</evidence>
<dbReference type="PROSITE" id="PS50975">
    <property type="entry name" value="ATP_GRASP"/>
    <property type="match status" value="1"/>
</dbReference>
<sequence>MKLLEYQGKELFAQVDLPVPPGKVANTPEAAKRIAGELGFPVVVKAQVATGGRGKAGGIQIARTSEEAEKHATDILRMTIQGEHVRCLLITQAVEIEQEYYLGITLDRSARRPVLLFSREGGVDIEEVAKSSPEKIQKCHISPLEGLHAHQVRRLLFEAQVPQSQMGALTDVTQKLYRAFVEYHAHLVEINPLAFTPEGGIWALDSKFILDDDDLPTKIPNGYEERIDPLEQAAHEADLQYVKLDGSIGIIGNGAGLVMATLDLVKLKGGRPANFLDVGGGATAAQMSKALLLVLRDRQVRGVFINIFGGITRCDLVAQGIIETQKALGMRVPMVVRLVGTNEAEGRALLKQTQGFIAVSDMEEGAAEIARLVGSSQERN</sequence>
<dbReference type="STRING" id="1817864.A2Z21_08255"/>
<gene>
    <name evidence="8" type="primary">sucC</name>
    <name evidence="10" type="ORF">A2Z21_08255</name>
</gene>
<dbReference type="EMBL" id="MFGX01000130">
    <property type="protein sequence ID" value="OGF52758.1"/>
    <property type="molecule type" value="Genomic_DNA"/>
</dbReference>
<dbReference type="GO" id="GO:0000287">
    <property type="term" value="F:magnesium ion binding"/>
    <property type="evidence" value="ECO:0007669"/>
    <property type="project" value="UniProtKB-UniRule"/>
</dbReference>